<comment type="similarity">
    <text evidence="1">Belongs to the CutC family.</text>
</comment>
<dbReference type="InterPro" id="IPR005627">
    <property type="entry name" value="CutC-like"/>
</dbReference>
<protein>
    <recommendedName>
        <fullName evidence="2">Copper homeostasis protein cutC homolog</fullName>
    </recommendedName>
</protein>
<dbReference type="SUPFAM" id="SSF110395">
    <property type="entry name" value="CutC-like"/>
    <property type="match status" value="1"/>
</dbReference>
<evidence type="ECO:0000313" key="3">
    <source>
        <dbReference type="EMBL" id="KAK7248874.1"/>
    </source>
</evidence>
<evidence type="ECO:0000256" key="1">
    <source>
        <dbReference type="ARBA" id="ARBA00007768"/>
    </source>
</evidence>
<keyword evidence="4" id="KW-1185">Reference proteome</keyword>
<name>A0ABR1G719_AURAN</name>
<gene>
    <name evidence="3" type="ORF">SO694_00042219</name>
</gene>
<evidence type="ECO:0000313" key="4">
    <source>
        <dbReference type="Proteomes" id="UP001363151"/>
    </source>
</evidence>
<comment type="caution">
    <text evidence="3">The sequence shown here is derived from an EMBL/GenBank/DDBJ whole genome shotgun (WGS) entry which is preliminary data.</text>
</comment>
<dbReference type="Gene3D" id="3.20.20.380">
    <property type="entry name" value="Copper homeostasis (CutC) domain"/>
    <property type="match status" value="1"/>
</dbReference>
<proteinExistence type="inferred from homology"/>
<sequence length="325" mass="33742">MREVVLEDEVKEDPAPTPAILEACCDSRESVRNAVAGGASRVEVCGRGSLHCGGLTPSPTLVSLCLGECAASAVEVVALVRVRGGDFVYCREEVEEMCAEIRSLRKVGCRAFALGCLAGDGGVDLEATATLVAAARAPAGAAGGAGDLELEGDGDVVVVFHRAVDEVLRRTTDLQKMHRLVEALRRLTVNRILSSGGGQTARGGRRHGVALCLAGGVTAASAPVLVADTGATELHANSALTEEVPRGNPVDLFYASERVVSESKCRSFVVELEAAARRGAAPGDHGALTLERLDLDANAGSFFPDPTAFCSAFALPKTAWPLLPL</sequence>
<dbReference type="Pfam" id="PF03932">
    <property type="entry name" value="CutC"/>
    <property type="match status" value="1"/>
</dbReference>
<evidence type="ECO:0000256" key="2">
    <source>
        <dbReference type="ARBA" id="ARBA00019014"/>
    </source>
</evidence>
<dbReference type="EMBL" id="JBBJCI010000085">
    <property type="protein sequence ID" value="KAK7248874.1"/>
    <property type="molecule type" value="Genomic_DNA"/>
</dbReference>
<accession>A0ABR1G719</accession>
<organism evidence="3 4">
    <name type="scientific">Aureococcus anophagefferens</name>
    <name type="common">Harmful bloom alga</name>
    <dbReference type="NCBI Taxonomy" id="44056"/>
    <lineage>
        <taxon>Eukaryota</taxon>
        <taxon>Sar</taxon>
        <taxon>Stramenopiles</taxon>
        <taxon>Ochrophyta</taxon>
        <taxon>Pelagophyceae</taxon>
        <taxon>Pelagomonadales</taxon>
        <taxon>Pelagomonadaceae</taxon>
        <taxon>Aureococcus</taxon>
    </lineage>
</organism>
<dbReference type="InterPro" id="IPR036822">
    <property type="entry name" value="CutC-like_dom_sf"/>
</dbReference>
<dbReference type="Proteomes" id="UP001363151">
    <property type="component" value="Unassembled WGS sequence"/>
</dbReference>
<dbReference type="PANTHER" id="PTHR12598">
    <property type="entry name" value="COPPER HOMEOSTASIS PROTEIN CUTC"/>
    <property type="match status" value="1"/>
</dbReference>
<reference evidence="3 4" key="1">
    <citation type="submission" date="2024-03" db="EMBL/GenBank/DDBJ databases">
        <title>Aureococcus anophagefferens CCMP1851 and Kratosvirus quantuckense: Draft genome of a second virus-susceptible host strain in the model system.</title>
        <authorList>
            <person name="Chase E."/>
            <person name="Truchon A.R."/>
            <person name="Schepens W."/>
            <person name="Wilhelm S.W."/>
        </authorList>
    </citation>
    <scope>NUCLEOTIDE SEQUENCE [LARGE SCALE GENOMIC DNA]</scope>
    <source>
        <strain evidence="3 4">CCMP1851</strain>
    </source>
</reference>
<dbReference type="PANTHER" id="PTHR12598:SF0">
    <property type="entry name" value="COPPER HOMEOSTASIS PROTEIN CUTC HOMOLOG"/>
    <property type="match status" value="1"/>
</dbReference>